<evidence type="ECO:0000256" key="10">
    <source>
        <dbReference type="RuleBase" id="RU046427"/>
    </source>
</evidence>
<evidence type="ECO:0000256" key="2">
    <source>
        <dbReference type="ARBA" id="ARBA00022475"/>
    </source>
</evidence>
<keyword evidence="5 10" id="KW-0297">G-protein coupled receptor</keyword>
<dbReference type="SUPFAM" id="SSF81321">
    <property type="entry name" value="Family A G protein-coupled receptor-like"/>
    <property type="match status" value="1"/>
</dbReference>
<protein>
    <submittedName>
        <fullName evidence="14">G-protein coupled receptors family 1 profile domain-containing protein</fullName>
    </submittedName>
</protein>
<dbReference type="WBParaSite" id="PgR023_g126_t01">
    <property type="protein sequence ID" value="PgR023_g126_t01"/>
    <property type="gene ID" value="PgR023_g126"/>
</dbReference>
<dbReference type="GO" id="GO:0042277">
    <property type="term" value="F:peptide binding"/>
    <property type="evidence" value="ECO:0007669"/>
    <property type="project" value="TreeGrafter"/>
</dbReference>
<dbReference type="InterPro" id="IPR001817">
    <property type="entry name" value="Vasoprsn_rcpt"/>
</dbReference>
<feature type="transmembrane region" description="Helical" evidence="10">
    <location>
        <begin position="44"/>
        <end position="61"/>
    </location>
</feature>
<dbReference type="InterPro" id="IPR000276">
    <property type="entry name" value="GPCR_Rhodpsn"/>
</dbReference>
<sequence length="387" mass="43688">VMSSSAYLTAVCYSICFCIALVGNFTMFVILVRNQIVKVRRVHTLLLHMNVAHLVVTLIYMPKEIIHNITVAWWGGDLLCRSCKFFDNFGNALAANILICISLDRFYSVFSPLYTLNAKKCVRRMVLIAWVISFVTSLPSAFLFRTSSHPCARWYTQCVSGDFIGVIPYEFVFAYTIVNLMQVYLIPLFFIVACYSLILYKISSKTTSSTLYASDNGPKLRRSGEANLERAKSRTLKMTFVIVLAFLLCWTPYAAASFIHFTYRPSPIPPLIRKLIYAFAVFNAAISPYLYGYFSFDLKKELLLLSKCSNTELSDRQLSVSNVVSGRRRHGVRKQSANDVSLSELEERSALMGEVKKHGQLRSPLKKAATLDAPNFRKGESPPLATN</sequence>
<evidence type="ECO:0000256" key="6">
    <source>
        <dbReference type="ARBA" id="ARBA00023136"/>
    </source>
</evidence>
<dbReference type="PANTHER" id="PTHR24241:SF59">
    <property type="entry name" value="ADIPOKINETIC HORMONE RECEPTOR, ISOFORM C"/>
    <property type="match status" value="1"/>
</dbReference>
<feature type="transmembrane region" description="Helical" evidence="10">
    <location>
        <begin position="6"/>
        <end position="32"/>
    </location>
</feature>
<dbReference type="PRINTS" id="PR00896">
    <property type="entry name" value="VASOPRESSINR"/>
</dbReference>
<dbReference type="GO" id="GO:0032870">
    <property type="term" value="P:cellular response to hormone stimulus"/>
    <property type="evidence" value="ECO:0007669"/>
    <property type="project" value="TreeGrafter"/>
</dbReference>
<dbReference type="PRINTS" id="PR00237">
    <property type="entry name" value="GPCRRHODOPSN"/>
</dbReference>
<keyword evidence="13" id="KW-1185">Reference proteome</keyword>
<name>A0A915B3G7_PARUN</name>
<keyword evidence="6 10" id="KW-0472">Membrane</keyword>
<evidence type="ECO:0000256" key="8">
    <source>
        <dbReference type="ARBA" id="ARBA00023180"/>
    </source>
</evidence>
<evidence type="ECO:0000256" key="11">
    <source>
        <dbReference type="SAM" id="MobiDB-lite"/>
    </source>
</evidence>
<accession>A0A915B3G7</accession>
<feature type="transmembrane region" description="Helical" evidence="10">
    <location>
        <begin position="126"/>
        <end position="144"/>
    </location>
</feature>
<evidence type="ECO:0000313" key="13">
    <source>
        <dbReference type="Proteomes" id="UP000887569"/>
    </source>
</evidence>
<evidence type="ECO:0000256" key="3">
    <source>
        <dbReference type="ARBA" id="ARBA00022692"/>
    </source>
</evidence>
<evidence type="ECO:0000256" key="1">
    <source>
        <dbReference type="ARBA" id="ARBA00004651"/>
    </source>
</evidence>
<dbReference type="GO" id="GO:0005886">
    <property type="term" value="C:plasma membrane"/>
    <property type="evidence" value="ECO:0007669"/>
    <property type="project" value="UniProtKB-SubCell"/>
</dbReference>
<dbReference type="GO" id="GO:0005000">
    <property type="term" value="F:vasopressin receptor activity"/>
    <property type="evidence" value="ECO:0007669"/>
    <property type="project" value="InterPro"/>
</dbReference>
<feature type="transmembrane region" description="Helical" evidence="10">
    <location>
        <begin position="172"/>
        <end position="200"/>
    </location>
</feature>
<keyword evidence="2" id="KW-1003">Cell membrane</keyword>
<keyword evidence="8 10" id="KW-0325">Glycoprotein</keyword>
<feature type="transmembrane region" description="Helical" evidence="10">
    <location>
        <begin position="275"/>
        <end position="294"/>
    </location>
</feature>
<organism evidence="13 14">
    <name type="scientific">Parascaris univalens</name>
    <name type="common">Nematode worm</name>
    <dbReference type="NCBI Taxonomy" id="6257"/>
    <lineage>
        <taxon>Eukaryota</taxon>
        <taxon>Metazoa</taxon>
        <taxon>Ecdysozoa</taxon>
        <taxon>Nematoda</taxon>
        <taxon>Chromadorea</taxon>
        <taxon>Rhabditida</taxon>
        <taxon>Spirurina</taxon>
        <taxon>Ascaridomorpha</taxon>
        <taxon>Ascaridoidea</taxon>
        <taxon>Ascarididae</taxon>
        <taxon>Parascaris</taxon>
    </lineage>
</organism>
<feature type="transmembrane region" description="Helical" evidence="10">
    <location>
        <begin position="93"/>
        <end position="114"/>
    </location>
</feature>
<reference evidence="14" key="1">
    <citation type="submission" date="2022-11" db="UniProtKB">
        <authorList>
            <consortium name="WormBaseParasite"/>
        </authorList>
    </citation>
    <scope>IDENTIFICATION</scope>
</reference>
<evidence type="ECO:0000256" key="4">
    <source>
        <dbReference type="ARBA" id="ARBA00022989"/>
    </source>
</evidence>
<comment type="similarity">
    <text evidence="10">Belongs to the G-protein coupled receptor 1 family. Vasopressin/oxytocin receptor subfamily.</text>
</comment>
<feature type="transmembrane region" description="Helical" evidence="10">
    <location>
        <begin position="240"/>
        <end position="263"/>
    </location>
</feature>
<dbReference type="PROSITE" id="PS50262">
    <property type="entry name" value="G_PROTEIN_RECEP_F1_2"/>
    <property type="match status" value="1"/>
</dbReference>
<keyword evidence="9 10" id="KW-0807">Transducer</keyword>
<comment type="subcellular location">
    <subcellularLocation>
        <location evidence="1 10">Cell membrane</location>
        <topology evidence="1 10">Multi-pass membrane protein</topology>
    </subcellularLocation>
</comment>
<dbReference type="Pfam" id="PF00001">
    <property type="entry name" value="7tm_1"/>
    <property type="match status" value="1"/>
</dbReference>
<keyword evidence="7 10" id="KW-0675">Receptor</keyword>
<dbReference type="PROSITE" id="PS00237">
    <property type="entry name" value="G_PROTEIN_RECEP_F1_1"/>
    <property type="match status" value="1"/>
</dbReference>
<dbReference type="Proteomes" id="UP000887569">
    <property type="component" value="Unplaced"/>
</dbReference>
<keyword evidence="3 10" id="KW-0812">Transmembrane</keyword>
<proteinExistence type="inferred from homology"/>
<evidence type="ECO:0000259" key="12">
    <source>
        <dbReference type="PROSITE" id="PS50262"/>
    </source>
</evidence>
<evidence type="ECO:0000256" key="5">
    <source>
        <dbReference type="ARBA" id="ARBA00023040"/>
    </source>
</evidence>
<evidence type="ECO:0000313" key="14">
    <source>
        <dbReference type="WBParaSite" id="PgR023_g126_t01"/>
    </source>
</evidence>
<feature type="region of interest" description="Disordered" evidence="11">
    <location>
        <begin position="356"/>
        <end position="387"/>
    </location>
</feature>
<dbReference type="PANTHER" id="PTHR24241">
    <property type="entry name" value="NEUROPEPTIDE RECEPTOR-RELATED G-PROTEIN COUPLED RECEPTOR"/>
    <property type="match status" value="1"/>
</dbReference>
<dbReference type="Gene3D" id="1.20.1070.10">
    <property type="entry name" value="Rhodopsin 7-helix transmembrane proteins"/>
    <property type="match status" value="1"/>
</dbReference>
<evidence type="ECO:0000256" key="7">
    <source>
        <dbReference type="ARBA" id="ARBA00023170"/>
    </source>
</evidence>
<evidence type="ECO:0000256" key="9">
    <source>
        <dbReference type="ARBA" id="ARBA00023224"/>
    </source>
</evidence>
<dbReference type="AlphaFoldDB" id="A0A915B3G7"/>
<feature type="domain" description="G-protein coupled receptors family 1 profile" evidence="12">
    <location>
        <begin position="23"/>
        <end position="291"/>
    </location>
</feature>
<keyword evidence="4 10" id="KW-1133">Transmembrane helix</keyword>
<dbReference type="InterPro" id="IPR017452">
    <property type="entry name" value="GPCR_Rhodpsn_7TM"/>
</dbReference>